<dbReference type="Pfam" id="PF11999">
    <property type="entry name" value="Ice_binding"/>
    <property type="match status" value="1"/>
</dbReference>
<reference evidence="3 4" key="1">
    <citation type="submission" date="2024-06" db="EMBL/GenBank/DDBJ databases">
        <title>Sorghum-associated microbial communities from plants grown in Nebraska, USA.</title>
        <authorList>
            <person name="Schachtman D."/>
        </authorList>
    </citation>
    <scope>NUCLEOTIDE SEQUENCE [LARGE SCALE GENOMIC DNA]</scope>
    <source>
        <strain evidence="3 4">2857</strain>
    </source>
</reference>
<comment type="caution">
    <text evidence="3">The sequence shown here is derived from an EMBL/GenBank/DDBJ whole genome shotgun (WGS) entry which is preliminary data.</text>
</comment>
<proteinExistence type="inferred from homology"/>
<evidence type="ECO:0008006" key="5">
    <source>
        <dbReference type="Google" id="ProtNLM"/>
    </source>
</evidence>
<keyword evidence="2" id="KW-0732">Signal</keyword>
<dbReference type="InterPro" id="IPR021884">
    <property type="entry name" value="Ice-bd_prot"/>
</dbReference>
<dbReference type="EMBL" id="JBEPSJ010000001">
    <property type="protein sequence ID" value="MET4581064.1"/>
    <property type="molecule type" value="Genomic_DNA"/>
</dbReference>
<protein>
    <recommendedName>
        <fullName evidence="5">DUF3494 domain-containing protein</fullName>
    </recommendedName>
</protein>
<evidence type="ECO:0000256" key="1">
    <source>
        <dbReference type="ARBA" id="ARBA00005445"/>
    </source>
</evidence>
<dbReference type="Pfam" id="PF05345">
    <property type="entry name" value="He_PIG"/>
    <property type="match status" value="1"/>
</dbReference>
<comment type="similarity">
    <text evidence="1">Belongs to the ice-binding protein family.</text>
</comment>
<dbReference type="RefSeq" id="WP_354023255.1">
    <property type="nucleotide sequence ID" value="NZ_JBEPSJ010000001.1"/>
</dbReference>
<sequence length="397" mass="38201">MNQFRLGPRSASAGVVAVLLGIGVALVPAGTATADTTIDGPVNLGTATPYGVLGASTVTNTGPSVIGGDLGLSPGTSITGFPPGTVLGTTHPTDAVATQAQIDLTTAYNVAASLTPTTTGLADLVGLSLTPGVYSGQELSLSGDLTLAGTASSVWVFQAASTLVTGSASRIILTGGATACNVFWQVGSSATLGTSSQFTGTIMANQSITATTSATIAGRLLADNGAVTLDSNVITTPTGCNPPGTVSTSPTITSGAPTATGVVGTPYSYTVTSSGTPTPTYSITGSLPTGLSLNATTGAITGTPTTPGTYTFTITADNGVTPAVSASYSIVIAAVAAATPGGGGGGGAAGTRVSELANTGVDAAPLATLGALLLGLGAVLLMLRRSASSGEVGRVSK</sequence>
<evidence type="ECO:0000256" key="2">
    <source>
        <dbReference type="ARBA" id="ARBA00022729"/>
    </source>
</evidence>
<accession>A0ABV2QJ37</accession>
<dbReference type="InterPro" id="IPR013783">
    <property type="entry name" value="Ig-like_fold"/>
</dbReference>
<evidence type="ECO:0000313" key="4">
    <source>
        <dbReference type="Proteomes" id="UP001549257"/>
    </source>
</evidence>
<name>A0ABV2QJ37_9MICO</name>
<organism evidence="3 4">
    <name type="scientific">Conyzicola nivalis</name>
    <dbReference type="NCBI Taxonomy" id="1477021"/>
    <lineage>
        <taxon>Bacteria</taxon>
        <taxon>Bacillati</taxon>
        <taxon>Actinomycetota</taxon>
        <taxon>Actinomycetes</taxon>
        <taxon>Micrococcales</taxon>
        <taxon>Microbacteriaceae</taxon>
        <taxon>Conyzicola</taxon>
    </lineage>
</organism>
<dbReference type="InterPro" id="IPR015919">
    <property type="entry name" value="Cadherin-like_sf"/>
</dbReference>
<dbReference type="SUPFAM" id="SSF49313">
    <property type="entry name" value="Cadherin-like"/>
    <property type="match status" value="1"/>
</dbReference>
<dbReference type="Gene3D" id="2.60.40.10">
    <property type="entry name" value="Immunoglobulins"/>
    <property type="match status" value="1"/>
</dbReference>
<evidence type="ECO:0000313" key="3">
    <source>
        <dbReference type="EMBL" id="MET4581064.1"/>
    </source>
</evidence>
<keyword evidence="4" id="KW-1185">Reference proteome</keyword>
<dbReference type="Proteomes" id="UP001549257">
    <property type="component" value="Unassembled WGS sequence"/>
</dbReference>
<gene>
    <name evidence="3" type="ORF">ABIE21_000554</name>
</gene>